<evidence type="ECO:0000313" key="5">
    <source>
        <dbReference type="Proteomes" id="UP000468735"/>
    </source>
</evidence>
<feature type="transmembrane region" description="Helical" evidence="3">
    <location>
        <begin position="88"/>
        <end position="110"/>
    </location>
</feature>
<gene>
    <name evidence="4" type="ORF">F8566_01460</name>
</gene>
<feature type="region of interest" description="Disordered" evidence="2">
    <location>
        <begin position="1"/>
        <end position="46"/>
    </location>
</feature>
<name>A0A6H9YY56_9ACTN</name>
<proteinExistence type="predicted"/>
<feature type="compositionally biased region" description="Low complexity" evidence="2">
    <location>
        <begin position="1"/>
        <end position="21"/>
    </location>
</feature>
<evidence type="ECO:0000256" key="1">
    <source>
        <dbReference type="SAM" id="Coils"/>
    </source>
</evidence>
<evidence type="ECO:0000313" key="4">
    <source>
        <dbReference type="EMBL" id="KAB2352384.1"/>
    </source>
</evidence>
<evidence type="ECO:0000256" key="2">
    <source>
        <dbReference type="SAM" id="MobiDB-lite"/>
    </source>
</evidence>
<feature type="region of interest" description="Disordered" evidence="2">
    <location>
        <begin position="163"/>
        <end position="191"/>
    </location>
</feature>
<feature type="compositionally biased region" description="Gly residues" evidence="2">
    <location>
        <begin position="180"/>
        <end position="190"/>
    </location>
</feature>
<keyword evidence="5" id="KW-1185">Reference proteome</keyword>
<dbReference type="Proteomes" id="UP000468735">
    <property type="component" value="Unassembled WGS sequence"/>
</dbReference>
<reference evidence="4 5" key="1">
    <citation type="submission" date="2019-09" db="EMBL/GenBank/DDBJ databases">
        <title>Actinomadura physcomitrii sp. nov., a novel actinomycete isolated from moss [Physcomitrium sphaericum (Ludw) Fuernr].</title>
        <authorList>
            <person name="Zhuang X."/>
            <person name="Liu C."/>
        </authorList>
    </citation>
    <scope>NUCLEOTIDE SEQUENCE [LARGE SCALE GENOMIC DNA]</scope>
    <source>
        <strain evidence="4 5">HMC1</strain>
    </source>
</reference>
<feature type="compositionally biased region" description="Low complexity" evidence="2">
    <location>
        <begin position="163"/>
        <end position="174"/>
    </location>
</feature>
<feature type="coiled-coil region" evidence="1">
    <location>
        <begin position="128"/>
        <end position="155"/>
    </location>
</feature>
<evidence type="ECO:0000256" key="3">
    <source>
        <dbReference type="SAM" id="Phobius"/>
    </source>
</evidence>
<dbReference type="OrthoDB" id="3825435at2"/>
<accession>A0A6H9YY56</accession>
<dbReference type="AlphaFoldDB" id="A0A6H9YY56"/>
<protein>
    <submittedName>
        <fullName evidence="4">DUF1003 domain-containing protein</fullName>
    </submittedName>
</protein>
<dbReference type="InterPro" id="IPR010406">
    <property type="entry name" value="DUF1003"/>
</dbReference>
<dbReference type="Pfam" id="PF06210">
    <property type="entry name" value="DUF1003"/>
    <property type="match status" value="1"/>
</dbReference>
<dbReference type="EMBL" id="WBMT01000001">
    <property type="protein sequence ID" value="KAB2352384.1"/>
    <property type="molecule type" value="Genomic_DNA"/>
</dbReference>
<keyword evidence="3" id="KW-0812">Transmembrane</keyword>
<keyword evidence="3" id="KW-1133">Transmembrane helix</keyword>
<organism evidence="4 5">
    <name type="scientific">Actinomadura rudentiformis</name>
    <dbReference type="NCBI Taxonomy" id="359158"/>
    <lineage>
        <taxon>Bacteria</taxon>
        <taxon>Bacillati</taxon>
        <taxon>Actinomycetota</taxon>
        <taxon>Actinomycetes</taxon>
        <taxon>Streptosporangiales</taxon>
        <taxon>Thermomonosporaceae</taxon>
        <taxon>Actinomadura</taxon>
    </lineage>
</organism>
<comment type="caution">
    <text evidence="4">The sequence shown here is derived from an EMBL/GenBank/DDBJ whole genome shotgun (WGS) entry which is preliminary data.</text>
</comment>
<sequence length="199" mass="20953">MSMRNTTNRPRMTTRSAAAPAGPAPLLPRSGWERHPRVRSGPRLRRGERAADLARDALGSWVCVGATIVLVAAAVVTAVQHDHRAGPAAVVALALSGLALVELPLVLMAVRRHDRTAGEQALFDLDNAHRAEAVTEELTQELERLHTEIARLAARVETAGHASAARASMADAPATRTSPGGRGQDSGAQGGRAVLGWLP</sequence>
<keyword evidence="3" id="KW-0472">Membrane</keyword>
<keyword evidence="1" id="KW-0175">Coiled coil</keyword>
<feature type="transmembrane region" description="Helical" evidence="3">
    <location>
        <begin position="53"/>
        <end position="76"/>
    </location>
</feature>